<sequence length="622" mass="70421">MSSRQSVKRRRTSDYEDADFLTEKKSTKRSKRTTESASTSKSSMSPDSGDDTGDWSSYEQTLNRPTRVRKKSAKLLEAENIDHDFEKWKSSVASSFPSTDVYAEIDERSSSKKDSRYKYSEAKIPDVKITLGKDRDDKGSKKSKDKKKRSDIEESSFLEMDFEARHKSKKSKKSLPAPIPSISETSFTSKEKESGIKLKLILSPKEKEKAEAIYEISSPEADLPTSLEKRKKKKKEKMQARAKLIFEEDFDVPESKKKKNKKKKRSSDEREIAELTAEIVSDAGTKEKLLKKKKKKSHSGQASNGFTEPDVLLESELIIDEKPTKEKKKKQKKEKKEKEKKKSKDKSKDKVKIKLKLNEKNDDMFGIDSESHFEMAQSTMPSSELFPMGLKPLSGDDDTLQHLKQPSTAKKTSKPLKPKKDKKGKKLKGDKKKDKKEKKEKKPLSAYMLWCNHYRSKLVADNPGIDFSTISKKLGAIWHTLTEKEKAKWKRKQKAQKTKHKNVPNLSKNRQELKDKAAKQRGTSPARKSGSPMKSSDAHTQPIDMAAHLKLLGESLSLVGNRLQEHQGNIEVHGSLSVLLDSTLCAITPLVGLTSQVKELDGCIQKTQVSTLDNIAYIMPGL</sequence>
<feature type="compositionally biased region" description="Basic and acidic residues" evidence="2">
    <location>
        <begin position="334"/>
        <end position="373"/>
    </location>
</feature>
<gene>
    <name evidence="5" type="primary">LOC100367270</name>
</gene>
<proteinExistence type="predicted"/>
<accession>A0ABM0GSS1</accession>
<keyword evidence="1" id="KW-0539">Nucleus</keyword>
<reference evidence="5" key="1">
    <citation type="submission" date="2025-08" db="UniProtKB">
        <authorList>
            <consortium name="RefSeq"/>
        </authorList>
    </citation>
    <scope>IDENTIFICATION</scope>
    <source>
        <tissue evidence="5">Testes</tissue>
    </source>
</reference>
<feature type="compositionally biased region" description="Polar residues" evidence="2">
    <location>
        <begin position="54"/>
        <end position="64"/>
    </location>
</feature>
<dbReference type="InterPro" id="IPR036910">
    <property type="entry name" value="HMG_box_dom_sf"/>
</dbReference>
<feature type="compositionally biased region" description="Basic residues" evidence="2">
    <location>
        <begin position="289"/>
        <end position="298"/>
    </location>
</feature>
<feature type="region of interest" description="Disordered" evidence="2">
    <location>
        <begin position="487"/>
        <end position="539"/>
    </location>
</feature>
<dbReference type="PANTHER" id="PTHR46584">
    <property type="entry name" value="HMG DOMAIN-CONTAINING PROTEIN 4"/>
    <property type="match status" value="1"/>
</dbReference>
<feature type="compositionally biased region" description="Basic and acidic residues" evidence="2">
    <location>
        <begin position="105"/>
        <end position="118"/>
    </location>
</feature>
<feature type="DNA-binding region" description="HMG box" evidence="1">
    <location>
        <begin position="440"/>
        <end position="501"/>
    </location>
</feature>
<feature type="region of interest" description="Disordered" evidence="2">
    <location>
        <begin position="1"/>
        <end position="70"/>
    </location>
</feature>
<dbReference type="InterPro" id="IPR042477">
    <property type="entry name" value="HMGXB4"/>
</dbReference>
<feature type="region of interest" description="Disordered" evidence="2">
    <location>
        <begin position="286"/>
        <end position="442"/>
    </location>
</feature>
<evidence type="ECO:0000256" key="2">
    <source>
        <dbReference type="SAM" id="MobiDB-lite"/>
    </source>
</evidence>
<keyword evidence="4" id="KW-1185">Reference proteome</keyword>
<dbReference type="Pfam" id="PF00505">
    <property type="entry name" value="HMG_box"/>
    <property type="match status" value="1"/>
</dbReference>
<evidence type="ECO:0000313" key="5">
    <source>
        <dbReference type="RefSeq" id="XP_002736563.1"/>
    </source>
</evidence>
<feature type="region of interest" description="Disordered" evidence="2">
    <location>
        <begin position="164"/>
        <end position="194"/>
    </location>
</feature>
<organism evidence="4 5">
    <name type="scientific">Saccoglossus kowalevskii</name>
    <name type="common">Acorn worm</name>
    <dbReference type="NCBI Taxonomy" id="10224"/>
    <lineage>
        <taxon>Eukaryota</taxon>
        <taxon>Metazoa</taxon>
        <taxon>Hemichordata</taxon>
        <taxon>Enteropneusta</taxon>
        <taxon>Harrimaniidae</taxon>
        <taxon>Saccoglossus</taxon>
    </lineage>
</organism>
<feature type="region of interest" description="Disordered" evidence="2">
    <location>
        <begin position="128"/>
        <end position="152"/>
    </location>
</feature>
<evidence type="ECO:0000313" key="4">
    <source>
        <dbReference type="Proteomes" id="UP000694865"/>
    </source>
</evidence>
<evidence type="ECO:0000259" key="3">
    <source>
        <dbReference type="PROSITE" id="PS50118"/>
    </source>
</evidence>
<dbReference type="SMART" id="SM00398">
    <property type="entry name" value="HMG"/>
    <property type="match status" value="1"/>
</dbReference>
<dbReference type="RefSeq" id="XP_002736563.1">
    <property type="nucleotide sequence ID" value="XM_002736517.2"/>
</dbReference>
<feature type="compositionally biased region" description="Basic residues" evidence="2">
    <location>
        <begin position="411"/>
        <end position="441"/>
    </location>
</feature>
<feature type="region of interest" description="Disordered" evidence="2">
    <location>
        <begin position="99"/>
        <end position="118"/>
    </location>
</feature>
<keyword evidence="1" id="KW-0238">DNA-binding</keyword>
<protein>
    <submittedName>
        <fullName evidence="5">HMG domain-containing protein 4-like</fullName>
    </submittedName>
</protein>
<dbReference type="PANTHER" id="PTHR46584:SF1">
    <property type="entry name" value="HMG DOMAIN-CONTAINING PROTEIN 4"/>
    <property type="match status" value="1"/>
</dbReference>
<dbReference type="Gene3D" id="1.10.30.10">
    <property type="entry name" value="High mobility group box domain"/>
    <property type="match status" value="1"/>
</dbReference>
<dbReference type="Proteomes" id="UP000694865">
    <property type="component" value="Unplaced"/>
</dbReference>
<feature type="region of interest" description="Disordered" evidence="2">
    <location>
        <begin position="215"/>
        <end position="272"/>
    </location>
</feature>
<dbReference type="GeneID" id="100367270"/>
<feature type="compositionally biased region" description="Basic and acidic residues" evidence="2">
    <location>
        <begin position="509"/>
        <end position="518"/>
    </location>
</feature>
<feature type="compositionally biased region" description="Basic residues" evidence="2">
    <location>
        <begin position="256"/>
        <end position="265"/>
    </location>
</feature>
<dbReference type="SUPFAM" id="SSF47095">
    <property type="entry name" value="HMG-box"/>
    <property type="match status" value="1"/>
</dbReference>
<dbReference type="PROSITE" id="PS50118">
    <property type="entry name" value="HMG_BOX_2"/>
    <property type="match status" value="1"/>
</dbReference>
<feature type="domain" description="HMG box" evidence="3">
    <location>
        <begin position="440"/>
        <end position="501"/>
    </location>
</feature>
<name>A0ABM0GSS1_SACKO</name>
<feature type="compositionally biased region" description="Basic residues" evidence="2">
    <location>
        <begin position="487"/>
        <end position="502"/>
    </location>
</feature>
<feature type="compositionally biased region" description="Basic residues" evidence="2">
    <location>
        <begin position="1"/>
        <end position="11"/>
    </location>
</feature>
<dbReference type="InterPro" id="IPR009071">
    <property type="entry name" value="HMG_box_dom"/>
</dbReference>
<evidence type="ECO:0000256" key="1">
    <source>
        <dbReference type="PROSITE-ProRule" id="PRU00267"/>
    </source>
</evidence>
<dbReference type="CDD" id="cd00084">
    <property type="entry name" value="HMG-box_SF"/>
    <property type="match status" value="1"/>
</dbReference>